<keyword evidence="4" id="KW-1185">Reference proteome</keyword>
<dbReference type="Proteomes" id="UP000252174">
    <property type="component" value="Unassembled WGS sequence"/>
</dbReference>
<dbReference type="OrthoDB" id="5654021at2"/>
<dbReference type="EMBL" id="QPJU01000003">
    <property type="protein sequence ID" value="RCX10291.1"/>
    <property type="molecule type" value="Genomic_DNA"/>
</dbReference>
<evidence type="ECO:0000313" key="4">
    <source>
        <dbReference type="Proteomes" id="UP000252174"/>
    </source>
</evidence>
<dbReference type="GO" id="GO:0008233">
    <property type="term" value="F:peptidase activity"/>
    <property type="evidence" value="ECO:0007669"/>
    <property type="project" value="UniProtKB-KW"/>
</dbReference>
<organism evidence="3 4">
    <name type="scientific">Extensimonas vulgaris</name>
    <dbReference type="NCBI Taxonomy" id="1031594"/>
    <lineage>
        <taxon>Bacteria</taxon>
        <taxon>Pseudomonadati</taxon>
        <taxon>Pseudomonadota</taxon>
        <taxon>Betaproteobacteria</taxon>
        <taxon>Burkholderiales</taxon>
        <taxon>Comamonadaceae</taxon>
        <taxon>Extensimonas</taxon>
    </lineage>
</organism>
<feature type="transmembrane region" description="Helical" evidence="1">
    <location>
        <begin position="46"/>
        <end position="67"/>
    </location>
</feature>
<keyword evidence="1" id="KW-0812">Transmembrane</keyword>
<dbReference type="RefSeq" id="WP_114482973.1">
    <property type="nucleotide sequence ID" value="NZ_QPJU01000003.1"/>
</dbReference>
<name>A0A369AM90_9BURK</name>
<dbReference type="GO" id="GO:0006508">
    <property type="term" value="P:proteolysis"/>
    <property type="evidence" value="ECO:0007669"/>
    <property type="project" value="UniProtKB-KW"/>
</dbReference>
<keyword evidence="1" id="KW-0472">Membrane</keyword>
<evidence type="ECO:0000256" key="1">
    <source>
        <dbReference type="SAM" id="Phobius"/>
    </source>
</evidence>
<dbReference type="Pfam" id="PF01957">
    <property type="entry name" value="NfeD"/>
    <property type="match status" value="1"/>
</dbReference>
<evidence type="ECO:0000259" key="2">
    <source>
        <dbReference type="Pfam" id="PF01957"/>
    </source>
</evidence>
<sequence length="153" mass="15808">METPTLWWLLAGVAVLAELLTGTFYLLMLALGLAAGALAAHAGLGTLVQTLSASAVGMGAVLACYLVRKKPAGAPSARADRSVNLDVGEIVTISQWNPDGTATVRYRGTLWTALHRPGATPRPGAHRVAELVGSRLLVEPLDAAHPADPADPA</sequence>
<proteinExistence type="predicted"/>
<keyword evidence="1" id="KW-1133">Transmembrane helix</keyword>
<feature type="transmembrane region" description="Helical" evidence="1">
    <location>
        <begin position="7"/>
        <end position="40"/>
    </location>
</feature>
<keyword evidence="3" id="KW-0378">Hydrolase</keyword>
<dbReference type="AlphaFoldDB" id="A0A369AM90"/>
<accession>A0A369AM90</accession>
<comment type="caution">
    <text evidence="3">The sequence shown here is derived from an EMBL/GenBank/DDBJ whole genome shotgun (WGS) entry which is preliminary data.</text>
</comment>
<dbReference type="InterPro" id="IPR002810">
    <property type="entry name" value="NfeD-like_C"/>
</dbReference>
<reference evidence="3 4" key="1">
    <citation type="submission" date="2018-07" db="EMBL/GenBank/DDBJ databases">
        <title>Genomic Encyclopedia of Type Strains, Phase IV (KMG-IV): sequencing the most valuable type-strain genomes for metagenomic binning, comparative biology and taxonomic classification.</title>
        <authorList>
            <person name="Goeker M."/>
        </authorList>
    </citation>
    <scope>NUCLEOTIDE SEQUENCE [LARGE SCALE GENOMIC DNA]</scope>
    <source>
        <strain evidence="3 4">DSM 100911</strain>
    </source>
</reference>
<keyword evidence="3" id="KW-0645">Protease</keyword>
<protein>
    <submittedName>
        <fullName evidence="3">Membrane protein implicated in regulation of membrane protease activity</fullName>
    </submittedName>
</protein>
<feature type="domain" description="NfeD-like C-terminal" evidence="2">
    <location>
        <begin position="84"/>
        <end position="140"/>
    </location>
</feature>
<gene>
    <name evidence="3" type="ORF">DFR45_103278</name>
</gene>
<evidence type="ECO:0000313" key="3">
    <source>
        <dbReference type="EMBL" id="RCX10291.1"/>
    </source>
</evidence>